<keyword evidence="5 7" id="KW-1133">Transmembrane helix</keyword>
<dbReference type="PANTHER" id="PTHR40074:SF2">
    <property type="entry name" value="O-ACETYLTRANSFERASE WECH"/>
    <property type="match status" value="1"/>
</dbReference>
<feature type="transmembrane region" description="Helical" evidence="7">
    <location>
        <begin position="202"/>
        <end position="220"/>
    </location>
</feature>
<dbReference type="Proteomes" id="UP000076574">
    <property type="component" value="Unassembled WGS sequence"/>
</dbReference>
<evidence type="ECO:0000256" key="6">
    <source>
        <dbReference type="ARBA" id="ARBA00023136"/>
    </source>
</evidence>
<keyword evidence="9" id="KW-0012">Acyltransferase</keyword>
<feature type="transmembrane region" description="Helical" evidence="7">
    <location>
        <begin position="260"/>
        <end position="277"/>
    </location>
</feature>
<dbReference type="STRING" id="943830.A4A58_18885"/>
<dbReference type="GO" id="GO:0009246">
    <property type="term" value="P:enterobacterial common antigen biosynthetic process"/>
    <property type="evidence" value="ECO:0007669"/>
    <property type="project" value="TreeGrafter"/>
</dbReference>
<evidence type="ECO:0000256" key="7">
    <source>
        <dbReference type="SAM" id="Phobius"/>
    </source>
</evidence>
<evidence type="ECO:0000256" key="3">
    <source>
        <dbReference type="ARBA" id="ARBA00022475"/>
    </source>
</evidence>
<feature type="transmembrane region" description="Helical" evidence="7">
    <location>
        <begin position="284"/>
        <end position="303"/>
    </location>
</feature>
<evidence type="ECO:0000259" key="8">
    <source>
        <dbReference type="Pfam" id="PF01757"/>
    </source>
</evidence>
<keyword evidence="10" id="KW-1185">Reference proteome</keyword>
<gene>
    <name evidence="9" type="ORF">A4A58_18885</name>
</gene>
<keyword evidence="9" id="KW-0808">Transferase</keyword>
<evidence type="ECO:0000313" key="10">
    <source>
        <dbReference type="Proteomes" id="UP000076574"/>
    </source>
</evidence>
<proteinExistence type="inferred from homology"/>
<evidence type="ECO:0000256" key="2">
    <source>
        <dbReference type="ARBA" id="ARBA00007400"/>
    </source>
</evidence>
<organism evidence="9 10">
    <name type="scientific">Tardiphaga robiniae</name>
    <dbReference type="NCBI Taxonomy" id="943830"/>
    <lineage>
        <taxon>Bacteria</taxon>
        <taxon>Pseudomonadati</taxon>
        <taxon>Pseudomonadota</taxon>
        <taxon>Alphaproteobacteria</taxon>
        <taxon>Hyphomicrobiales</taxon>
        <taxon>Nitrobacteraceae</taxon>
        <taxon>Tardiphaga</taxon>
    </lineage>
</organism>
<feature type="transmembrane region" description="Helical" evidence="7">
    <location>
        <begin position="229"/>
        <end position="248"/>
    </location>
</feature>
<accession>A0A161QK69</accession>
<protein>
    <submittedName>
        <fullName evidence="9">Acyltransferase</fullName>
    </submittedName>
</protein>
<evidence type="ECO:0000256" key="5">
    <source>
        <dbReference type="ARBA" id="ARBA00022989"/>
    </source>
</evidence>
<comment type="caution">
    <text evidence="9">The sequence shown here is derived from an EMBL/GenBank/DDBJ whole genome shotgun (WGS) entry which is preliminary data.</text>
</comment>
<feature type="transmembrane region" description="Helical" evidence="7">
    <location>
        <begin position="315"/>
        <end position="336"/>
    </location>
</feature>
<sequence length="350" mass="38493">MVDATQTMSGTARPLTQTRTASRDVAIDSMRGLAILMVIGIHSLQQPLDASWKTMLDAALRPCVPIFLFASGYLTALSGRVPLGKRVMAALIPYAIAFAAAYLYMALQNPAMDHRPTTTAARFVLAYVFVYYYVFVYLGCTLMLWLTLWFAHRVPAQSNERLRVALMLALIFGLIIGSYVDPLLIQRGLSEGLIEEVRMRDIPFWFSFVALGMFVGGSSVRPVLRQMRLTLTAAALLAYVIYAAARLLKIGDAADYDSMAFFGYAAALCVLLLALGIRAPVLAMLGSGSYFIYLWHIFIVMALRDHGGLRQFGPVAGTFLMYAITVALSLVALLAVQRWAPPRAARWLGA</sequence>
<feature type="transmembrane region" description="Helical" evidence="7">
    <location>
        <begin position="58"/>
        <end position="75"/>
    </location>
</feature>
<name>A0A161QK69_9BRAD</name>
<dbReference type="PANTHER" id="PTHR40074">
    <property type="entry name" value="O-ACETYLTRANSFERASE WECH"/>
    <property type="match status" value="1"/>
</dbReference>
<dbReference type="Pfam" id="PF01757">
    <property type="entry name" value="Acyl_transf_3"/>
    <property type="match status" value="1"/>
</dbReference>
<evidence type="ECO:0000256" key="4">
    <source>
        <dbReference type="ARBA" id="ARBA00022692"/>
    </source>
</evidence>
<comment type="subcellular location">
    <subcellularLocation>
        <location evidence="1">Cell membrane</location>
        <topology evidence="1">Multi-pass membrane protein</topology>
    </subcellularLocation>
</comment>
<comment type="similarity">
    <text evidence="2">Belongs to the acyltransferase 3 family.</text>
</comment>
<dbReference type="EMBL" id="LVYV01000056">
    <property type="protein sequence ID" value="KZD20314.1"/>
    <property type="molecule type" value="Genomic_DNA"/>
</dbReference>
<keyword evidence="3" id="KW-1003">Cell membrane</keyword>
<feature type="domain" description="Acyltransferase 3" evidence="8">
    <location>
        <begin position="25"/>
        <end position="332"/>
    </location>
</feature>
<dbReference type="GO" id="GO:0016413">
    <property type="term" value="F:O-acetyltransferase activity"/>
    <property type="evidence" value="ECO:0007669"/>
    <property type="project" value="TreeGrafter"/>
</dbReference>
<reference evidence="9 10" key="1">
    <citation type="submission" date="2016-03" db="EMBL/GenBank/DDBJ databases">
        <title>Microsymbionts genomes from the relict species Vavilovia formosa (Stev.) Fed.</title>
        <authorList>
            <person name="Kopat V."/>
            <person name="Chirak E."/>
            <person name="Kimeklis A."/>
            <person name="Andronov E."/>
        </authorList>
    </citation>
    <scope>NUCLEOTIDE SEQUENCE [LARGE SCALE GENOMIC DNA]</scope>
    <source>
        <strain evidence="9 10">Vaf07</strain>
    </source>
</reference>
<evidence type="ECO:0000313" key="9">
    <source>
        <dbReference type="EMBL" id="KZD20314.1"/>
    </source>
</evidence>
<dbReference type="AlphaFoldDB" id="A0A161QK69"/>
<dbReference type="GO" id="GO:0005886">
    <property type="term" value="C:plasma membrane"/>
    <property type="evidence" value="ECO:0007669"/>
    <property type="project" value="UniProtKB-SubCell"/>
</dbReference>
<evidence type="ECO:0000256" key="1">
    <source>
        <dbReference type="ARBA" id="ARBA00004651"/>
    </source>
</evidence>
<feature type="transmembrane region" description="Helical" evidence="7">
    <location>
        <begin position="125"/>
        <end position="150"/>
    </location>
</feature>
<keyword evidence="4 7" id="KW-0812">Transmembrane</keyword>
<keyword evidence="6 7" id="KW-0472">Membrane</keyword>
<feature type="transmembrane region" description="Helical" evidence="7">
    <location>
        <begin position="87"/>
        <end position="105"/>
    </location>
</feature>
<dbReference type="InterPro" id="IPR002656">
    <property type="entry name" value="Acyl_transf_3_dom"/>
</dbReference>
<feature type="transmembrane region" description="Helical" evidence="7">
    <location>
        <begin position="162"/>
        <end position="180"/>
    </location>
</feature>